<evidence type="ECO:0000313" key="2">
    <source>
        <dbReference type="Proteomes" id="UP000298652"/>
    </source>
</evidence>
<dbReference type="EMBL" id="CM016560">
    <property type="protein sequence ID" value="TKV98618.1"/>
    <property type="molecule type" value="Genomic_DNA"/>
</dbReference>
<accession>A0A4U6TDF4</accession>
<name>A0A4U6TDF4_SETVI</name>
<gene>
    <name evidence="1" type="ORF">SEVIR_9G571450v2</name>
</gene>
<keyword evidence="2" id="KW-1185">Reference proteome</keyword>
<protein>
    <submittedName>
        <fullName evidence="1">Uncharacterized protein</fullName>
    </submittedName>
</protein>
<evidence type="ECO:0000313" key="1">
    <source>
        <dbReference type="EMBL" id="TKV98618.1"/>
    </source>
</evidence>
<organism evidence="1 2">
    <name type="scientific">Setaria viridis</name>
    <name type="common">Green bristlegrass</name>
    <name type="synonym">Setaria italica subsp. viridis</name>
    <dbReference type="NCBI Taxonomy" id="4556"/>
    <lineage>
        <taxon>Eukaryota</taxon>
        <taxon>Viridiplantae</taxon>
        <taxon>Streptophyta</taxon>
        <taxon>Embryophyta</taxon>
        <taxon>Tracheophyta</taxon>
        <taxon>Spermatophyta</taxon>
        <taxon>Magnoliopsida</taxon>
        <taxon>Liliopsida</taxon>
        <taxon>Poales</taxon>
        <taxon>Poaceae</taxon>
        <taxon>PACMAD clade</taxon>
        <taxon>Panicoideae</taxon>
        <taxon>Panicodae</taxon>
        <taxon>Paniceae</taxon>
        <taxon>Cenchrinae</taxon>
        <taxon>Setaria</taxon>
    </lineage>
</organism>
<reference evidence="1" key="1">
    <citation type="submission" date="2019-03" db="EMBL/GenBank/DDBJ databases">
        <title>WGS assembly of Setaria viridis.</title>
        <authorList>
            <person name="Huang P."/>
            <person name="Jenkins J."/>
            <person name="Grimwood J."/>
            <person name="Barry K."/>
            <person name="Healey A."/>
            <person name="Mamidi S."/>
            <person name="Sreedasyam A."/>
            <person name="Shu S."/>
            <person name="Feldman M."/>
            <person name="Wu J."/>
            <person name="Yu Y."/>
            <person name="Chen C."/>
            <person name="Johnson J."/>
            <person name="Rokhsar D."/>
            <person name="Baxter I."/>
            <person name="Schmutz J."/>
            <person name="Brutnell T."/>
            <person name="Kellogg E."/>
        </authorList>
    </citation>
    <scope>NUCLEOTIDE SEQUENCE [LARGE SCALE GENOMIC DNA]</scope>
</reference>
<proteinExistence type="predicted"/>
<dbReference type="AlphaFoldDB" id="A0A4U6TDF4"/>
<dbReference type="Proteomes" id="UP000298652">
    <property type="component" value="Chromosome 9"/>
</dbReference>
<sequence>MEYLACASSYADSLERDHSVADLRWALSAVTPSAAPSAATPDYLTHAALTSCYACVSPTQPLNAFVLVMGL</sequence>
<dbReference type="Gramene" id="TKV98618">
    <property type="protein sequence ID" value="TKV98618"/>
    <property type="gene ID" value="SEVIR_9G571450v2"/>
</dbReference>